<sequence>MNMVNERSHVASTSQMHWIFPYLSVLKGNLSRSLSAISRSECFTNALGVLRKCSGYSLTSPFSREIYQSHWVRSLLVYEFEEGDKSCGRGSKLLGGMKPDKKGKKPPPGQLRLFWDEVDMGNEEIIGIATKFVKANCFSPNPKSF</sequence>
<protein>
    <submittedName>
        <fullName evidence="1">Uncharacterized protein</fullName>
    </submittedName>
</protein>
<accession>A0A9Q5WAQ1</accession>
<dbReference type="EMBL" id="MTPU01000019">
    <property type="protein sequence ID" value="OPH10601.1"/>
    <property type="molecule type" value="Genomic_DNA"/>
</dbReference>
<dbReference type="Proteomes" id="UP000190056">
    <property type="component" value="Unassembled WGS sequence"/>
</dbReference>
<evidence type="ECO:0000313" key="1">
    <source>
        <dbReference type="EMBL" id="OPH10601.1"/>
    </source>
</evidence>
<proteinExistence type="predicted"/>
<evidence type="ECO:0000313" key="2">
    <source>
        <dbReference type="Proteomes" id="UP000190056"/>
    </source>
</evidence>
<dbReference type="AlphaFoldDB" id="A0A9Q5WAQ1"/>
<organism evidence="1 2">
    <name type="scientific">Cylindrospermopsis raciborskii CENA302</name>
    <dbReference type="NCBI Taxonomy" id="1170768"/>
    <lineage>
        <taxon>Bacteria</taxon>
        <taxon>Bacillati</taxon>
        <taxon>Cyanobacteriota</taxon>
        <taxon>Cyanophyceae</taxon>
        <taxon>Nostocales</taxon>
        <taxon>Aphanizomenonaceae</taxon>
        <taxon>Cylindrospermopsis</taxon>
    </lineage>
</organism>
<name>A0A9Q5WAQ1_9CYAN</name>
<comment type="caution">
    <text evidence="1">The sequence shown here is derived from an EMBL/GenBank/DDBJ whole genome shotgun (WGS) entry which is preliminary data.</text>
</comment>
<gene>
    <name evidence="1" type="ORF">CENA302_04640</name>
</gene>
<reference evidence="1 2" key="1">
    <citation type="submission" date="2017-01" db="EMBL/GenBank/DDBJ databases">
        <authorList>
            <person name="Abreu V.A."/>
            <person name="Popin R.V."/>
            <person name="Rigonato J."/>
            <person name="Andreote A.P."/>
            <person name="Schaker P.C."/>
            <person name="Hoff-Risseti C."/>
            <person name="Alvarenga D.O."/>
            <person name="Varani A.M."/>
            <person name="Fiore M.F."/>
        </authorList>
    </citation>
    <scope>NUCLEOTIDE SEQUENCE [LARGE SCALE GENOMIC DNA]</scope>
    <source>
        <strain evidence="1 2">CENA302</strain>
    </source>
</reference>